<dbReference type="STRING" id="8496.A0A151NDM7"/>
<dbReference type="FunFam" id="2.20.100.10:FF:000005">
    <property type="entry name" value="ADAM metallopeptidase with thrombospondin type 1 motif 9"/>
    <property type="match status" value="2"/>
</dbReference>
<keyword evidence="4" id="KW-0677">Repeat</keyword>
<protein>
    <submittedName>
        <fullName evidence="8">ADAMTS-like protein 4</fullName>
    </submittedName>
</protein>
<accession>A0A151NDM7</accession>
<dbReference type="EMBL" id="AKHW03003261">
    <property type="protein sequence ID" value="KYO34913.1"/>
    <property type="molecule type" value="Genomic_DNA"/>
</dbReference>
<dbReference type="GO" id="GO:0006508">
    <property type="term" value="P:proteolysis"/>
    <property type="evidence" value="ECO:0007669"/>
    <property type="project" value="TreeGrafter"/>
</dbReference>
<keyword evidence="5" id="KW-1015">Disulfide bond</keyword>
<evidence type="ECO:0000313" key="9">
    <source>
        <dbReference type="Proteomes" id="UP000050525"/>
    </source>
</evidence>
<dbReference type="GO" id="GO:0005576">
    <property type="term" value="C:extracellular region"/>
    <property type="evidence" value="ECO:0007669"/>
    <property type="project" value="UniProtKB-SubCell"/>
</dbReference>
<feature type="region of interest" description="Disordered" evidence="6">
    <location>
        <begin position="504"/>
        <end position="525"/>
    </location>
</feature>
<dbReference type="Pfam" id="PF05986">
    <property type="entry name" value="ADAMTS_spacer1"/>
    <property type="match status" value="1"/>
</dbReference>
<dbReference type="SUPFAM" id="SSF82895">
    <property type="entry name" value="TSP-1 type 1 repeat"/>
    <property type="match status" value="5"/>
</dbReference>
<keyword evidence="9" id="KW-1185">Reference proteome</keyword>
<dbReference type="Pfam" id="PF19030">
    <property type="entry name" value="TSP1_ADAMTS"/>
    <property type="match status" value="6"/>
</dbReference>
<reference evidence="8 9" key="1">
    <citation type="journal article" date="2012" name="Genome Biol.">
        <title>Sequencing three crocodilian genomes to illuminate the evolution of archosaurs and amniotes.</title>
        <authorList>
            <person name="St John J.A."/>
            <person name="Braun E.L."/>
            <person name="Isberg S.R."/>
            <person name="Miles L.G."/>
            <person name="Chong A.Y."/>
            <person name="Gongora J."/>
            <person name="Dalzell P."/>
            <person name="Moran C."/>
            <person name="Bed'hom B."/>
            <person name="Abzhanov A."/>
            <person name="Burgess S.C."/>
            <person name="Cooksey A.M."/>
            <person name="Castoe T.A."/>
            <person name="Crawford N.G."/>
            <person name="Densmore L.D."/>
            <person name="Drew J.C."/>
            <person name="Edwards S.V."/>
            <person name="Faircloth B.C."/>
            <person name="Fujita M.K."/>
            <person name="Greenwold M.J."/>
            <person name="Hoffmann F.G."/>
            <person name="Howard J.M."/>
            <person name="Iguchi T."/>
            <person name="Janes D.E."/>
            <person name="Khan S.Y."/>
            <person name="Kohno S."/>
            <person name="de Koning A.J."/>
            <person name="Lance S.L."/>
            <person name="McCarthy F.M."/>
            <person name="McCormack J.E."/>
            <person name="Merchant M.E."/>
            <person name="Peterson D.G."/>
            <person name="Pollock D.D."/>
            <person name="Pourmand N."/>
            <person name="Raney B.J."/>
            <person name="Roessler K.A."/>
            <person name="Sanford J.R."/>
            <person name="Sawyer R.H."/>
            <person name="Schmidt C.J."/>
            <person name="Triplett E.W."/>
            <person name="Tuberville T.D."/>
            <person name="Venegas-Anaya M."/>
            <person name="Howard J.T."/>
            <person name="Jarvis E.D."/>
            <person name="Guillette L.J.Jr."/>
            <person name="Glenn T.C."/>
            <person name="Green R.E."/>
            <person name="Ray D.A."/>
        </authorList>
    </citation>
    <scope>NUCLEOTIDE SEQUENCE [LARGE SCALE GENOMIC DNA]</scope>
    <source>
        <strain evidence="8">KSC_2009_1</strain>
    </source>
</reference>
<dbReference type="InterPro" id="IPR010294">
    <property type="entry name" value="ADAMTS_spacer1"/>
</dbReference>
<dbReference type="PROSITE" id="PS50092">
    <property type="entry name" value="TSP1"/>
    <property type="match status" value="5"/>
</dbReference>
<dbReference type="FunFam" id="2.60.120.830:FF:000001">
    <property type="entry name" value="A disintegrin and metalloproteinase with thrombospondin motifs 1"/>
    <property type="match status" value="1"/>
</dbReference>
<evidence type="ECO:0000256" key="3">
    <source>
        <dbReference type="ARBA" id="ARBA00022729"/>
    </source>
</evidence>
<dbReference type="PANTHER" id="PTHR13723">
    <property type="entry name" value="ADAMTS A DISINTEGRIN AND METALLOPROTEASE WITH THROMBOSPONDIN MOTIFS PROTEASE"/>
    <property type="match status" value="1"/>
</dbReference>
<gene>
    <name evidence="8" type="primary">ADAMTSL4</name>
    <name evidence="8" type="ORF">Y1Q_0004553</name>
</gene>
<evidence type="ECO:0000256" key="5">
    <source>
        <dbReference type="ARBA" id="ARBA00023157"/>
    </source>
</evidence>
<evidence type="ECO:0000313" key="8">
    <source>
        <dbReference type="EMBL" id="KYO34913.1"/>
    </source>
</evidence>
<dbReference type="eggNOG" id="KOG4597">
    <property type="taxonomic scope" value="Eukaryota"/>
</dbReference>
<feature type="compositionally biased region" description="Polar residues" evidence="6">
    <location>
        <begin position="1"/>
        <end position="11"/>
    </location>
</feature>
<dbReference type="SMART" id="SM00209">
    <property type="entry name" value="TSP1"/>
    <property type="match status" value="5"/>
</dbReference>
<dbReference type="GO" id="GO:0004222">
    <property type="term" value="F:metalloendopeptidase activity"/>
    <property type="evidence" value="ECO:0007669"/>
    <property type="project" value="TreeGrafter"/>
</dbReference>
<comment type="caution">
    <text evidence="8">The sequence shown here is derived from an EMBL/GenBank/DDBJ whole genome shotgun (WGS) entry which is preliminary data.</text>
</comment>
<dbReference type="GO" id="GO:0030198">
    <property type="term" value="P:extracellular matrix organization"/>
    <property type="evidence" value="ECO:0007669"/>
    <property type="project" value="InterPro"/>
</dbReference>
<dbReference type="InterPro" id="IPR045371">
    <property type="entry name" value="ADAMTS_CR_3"/>
</dbReference>
<organism evidence="8 9">
    <name type="scientific">Alligator mississippiensis</name>
    <name type="common">American alligator</name>
    <dbReference type="NCBI Taxonomy" id="8496"/>
    <lineage>
        <taxon>Eukaryota</taxon>
        <taxon>Metazoa</taxon>
        <taxon>Chordata</taxon>
        <taxon>Craniata</taxon>
        <taxon>Vertebrata</taxon>
        <taxon>Euteleostomi</taxon>
        <taxon>Archelosauria</taxon>
        <taxon>Archosauria</taxon>
        <taxon>Crocodylia</taxon>
        <taxon>Alligatoridae</taxon>
        <taxon>Alligatorinae</taxon>
        <taxon>Alligator</taxon>
    </lineage>
</organism>
<keyword evidence="3" id="KW-0732">Signal</keyword>
<dbReference type="InterPro" id="IPR050439">
    <property type="entry name" value="ADAMTS_ADAMTS-like"/>
</dbReference>
<dbReference type="InterPro" id="IPR000884">
    <property type="entry name" value="TSP1_rpt"/>
</dbReference>
<dbReference type="PRINTS" id="PR01857">
    <property type="entry name" value="ADAMTSFAMILY"/>
</dbReference>
<dbReference type="Proteomes" id="UP000050525">
    <property type="component" value="Unassembled WGS sequence"/>
</dbReference>
<evidence type="ECO:0000256" key="4">
    <source>
        <dbReference type="ARBA" id="ARBA00022737"/>
    </source>
</evidence>
<dbReference type="InterPro" id="IPR013273">
    <property type="entry name" value="ADAMTS/ADAMTS-like"/>
</dbReference>
<sequence>MGHSRTATPTQVAGAARRSQTRDTIKPGKYGYGKVPFALPLHREEGAPRLRRHPGPPLPAKKPKRKAGLAAARQKPASNMQHPARGPATPLTKGGVELGGPDVPRGSGQGEIGDLGAAVLEPQGRAGDEPGLTGLPGAEAGTGSRGQLPGNHSSLPQPRSGGIHKGVLNREGPDSGRPPPPARPRVQRQDRPRAGTRMTHSLYVDQPVPEPDTWLRHHPIPSAGHSPPDTSRWNLYSPGTESLHCEGESQQHKACQQESCPPSQPDPRALQCAAFNSQEFMGRLYQWEPFTDVWGAQRCELNCRPVGYRFYVRHTEAVRDGAPCQPGTPGICVAGRCLSPGCDGVLGSNRTLDACGVCGGDGSTCRLVSGNFSDRHVPIGYHRILRLPAGATHIRLAQRAPSPNYLALRSRAGKSLINGNWAVDPPGRYEAGGTVFTYARPSPGEQRGGETLTADGPTAEPLDVYIIFQQDNPGISYQYFVAVPRPESPQPQFGALTVVSPSETLELPTPPAPVPARPPGTLQRNVRVPPLPPPATGPHGLYWKRVGSTPCSASCGTGSWKPLFRCAWRHSHEELEDERCHGFPRPPAPPEPCNTQPCPAYWAVGEWSACSRSCGPGTQHRQVLCRQSFANRSTTVPAQRCAQLPRPSPSQACQAQPCSHWEVRTGWSACSVPCGLGQRSRHVRCVSDQGDVLSDGECQGSHRPSAREACDMGPCQRAWFHSSWSDTCSAECGPGIQRRAVVCLSSPGEGPTEESCVGTRPPDMRACNSGPCQRLAHWYTGPWNQCSAECGTGTQRRDVICVTQLGADFNVTGAADCAPQPRPPTLQPCIGTSCRPRWFSTSWSACSKSCEGGVQVREVQCLTPNRTLSNRCPPELQPPEKRVCNTQPCAPELDESCQDKHPNCVVVVQARLCVYAYYQAVCCAACARTLTRRQAPPAR</sequence>
<evidence type="ECO:0000256" key="1">
    <source>
        <dbReference type="ARBA" id="ARBA00004613"/>
    </source>
</evidence>
<comment type="subcellular location">
    <subcellularLocation>
        <location evidence="1">Secreted</location>
    </subcellularLocation>
</comment>
<dbReference type="Gene3D" id="2.60.120.830">
    <property type="match status" value="1"/>
</dbReference>
<dbReference type="AlphaFoldDB" id="A0A151NDM7"/>
<dbReference type="InterPro" id="IPR010909">
    <property type="entry name" value="PLAC"/>
</dbReference>
<dbReference type="GO" id="GO:0031012">
    <property type="term" value="C:extracellular matrix"/>
    <property type="evidence" value="ECO:0007669"/>
    <property type="project" value="TreeGrafter"/>
</dbReference>
<dbReference type="Pfam" id="PF19236">
    <property type="entry name" value="ADAMTS_CR_3"/>
    <property type="match status" value="1"/>
</dbReference>
<dbReference type="Gene3D" id="2.20.100.10">
    <property type="entry name" value="Thrombospondin type-1 (TSP1) repeat"/>
    <property type="match status" value="5"/>
</dbReference>
<evidence type="ECO:0000256" key="2">
    <source>
        <dbReference type="ARBA" id="ARBA00022525"/>
    </source>
</evidence>
<name>A0A151NDM7_ALLMI</name>
<evidence type="ECO:0000259" key="7">
    <source>
        <dbReference type="PROSITE" id="PS50900"/>
    </source>
</evidence>
<dbReference type="eggNOG" id="KOG3538">
    <property type="taxonomic scope" value="Eukaryota"/>
</dbReference>
<proteinExistence type="predicted"/>
<feature type="region of interest" description="Disordered" evidence="6">
    <location>
        <begin position="1"/>
        <end position="198"/>
    </location>
</feature>
<keyword evidence="2" id="KW-0964">Secreted</keyword>
<feature type="compositionally biased region" description="Pro residues" evidence="6">
    <location>
        <begin position="508"/>
        <end position="518"/>
    </location>
</feature>
<dbReference type="InterPro" id="IPR036383">
    <property type="entry name" value="TSP1_rpt_sf"/>
</dbReference>
<feature type="domain" description="PLAC" evidence="7">
    <location>
        <begin position="893"/>
        <end position="930"/>
    </location>
</feature>
<dbReference type="PROSITE" id="PS50900">
    <property type="entry name" value="PLAC"/>
    <property type="match status" value="1"/>
</dbReference>
<dbReference type="Pfam" id="PF08686">
    <property type="entry name" value="PLAC"/>
    <property type="match status" value="1"/>
</dbReference>
<dbReference type="PANTHER" id="PTHR13723:SF144">
    <property type="entry name" value="ADAMTS-LIKE PROTEIN 4"/>
    <property type="match status" value="1"/>
</dbReference>
<evidence type="ECO:0000256" key="6">
    <source>
        <dbReference type="SAM" id="MobiDB-lite"/>
    </source>
</evidence>